<name>A0A4S4DFP6_CAMSN</name>
<evidence type="ECO:0000313" key="2">
    <source>
        <dbReference type="Proteomes" id="UP000306102"/>
    </source>
</evidence>
<dbReference type="STRING" id="542762.A0A4S4DFP6"/>
<keyword evidence="2" id="KW-1185">Reference proteome</keyword>
<dbReference type="PANTHER" id="PTHR45176:SF1">
    <property type="entry name" value="TRANSDUCIN FAMILY PROTEIN _ WD-40 REPEAT FAMILY PROTEIN-RELATED"/>
    <property type="match status" value="1"/>
</dbReference>
<evidence type="ECO:0000313" key="1">
    <source>
        <dbReference type="EMBL" id="THG01114.1"/>
    </source>
</evidence>
<organism evidence="1 2">
    <name type="scientific">Camellia sinensis var. sinensis</name>
    <name type="common">China tea</name>
    <dbReference type="NCBI Taxonomy" id="542762"/>
    <lineage>
        <taxon>Eukaryota</taxon>
        <taxon>Viridiplantae</taxon>
        <taxon>Streptophyta</taxon>
        <taxon>Embryophyta</taxon>
        <taxon>Tracheophyta</taxon>
        <taxon>Spermatophyta</taxon>
        <taxon>Magnoliopsida</taxon>
        <taxon>eudicotyledons</taxon>
        <taxon>Gunneridae</taxon>
        <taxon>Pentapetalae</taxon>
        <taxon>asterids</taxon>
        <taxon>Ericales</taxon>
        <taxon>Theaceae</taxon>
        <taxon>Camellia</taxon>
    </lineage>
</organism>
<gene>
    <name evidence="1" type="ORF">TEA_002635</name>
</gene>
<dbReference type="PANTHER" id="PTHR45176">
    <property type="entry name" value="TRANSDUCIN FAMILY PROTEIN / WD-40 REPEAT FAMILY PROTEIN-RELATED"/>
    <property type="match status" value="1"/>
</dbReference>
<reference evidence="1 2" key="1">
    <citation type="journal article" date="2018" name="Proc. Natl. Acad. Sci. U.S.A.">
        <title>Draft genome sequence of Camellia sinensis var. sinensis provides insights into the evolution of the tea genome and tea quality.</title>
        <authorList>
            <person name="Wei C."/>
            <person name="Yang H."/>
            <person name="Wang S."/>
            <person name="Zhao J."/>
            <person name="Liu C."/>
            <person name="Gao L."/>
            <person name="Xia E."/>
            <person name="Lu Y."/>
            <person name="Tai Y."/>
            <person name="She G."/>
            <person name="Sun J."/>
            <person name="Cao H."/>
            <person name="Tong W."/>
            <person name="Gao Q."/>
            <person name="Li Y."/>
            <person name="Deng W."/>
            <person name="Jiang X."/>
            <person name="Wang W."/>
            <person name="Chen Q."/>
            <person name="Zhang S."/>
            <person name="Li H."/>
            <person name="Wu J."/>
            <person name="Wang P."/>
            <person name="Li P."/>
            <person name="Shi C."/>
            <person name="Zheng F."/>
            <person name="Jian J."/>
            <person name="Huang B."/>
            <person name="Shan D."/>
            <person name="Shi M."/>
            <person name="Fang C."/>
            <person name="Yue Y."/>
            <person name="Li F."/>
            <person name="Li D."/>
            <person name="Wei S."/>
            <person name="Han B."/>
            <person name="Jiang C."/>
            <person name="Yin Y."/>
            <person name="Xia T."/>
            <person name="Zhang Z."/>
            <person name="Bennetzen J.L."/>
            <person name="Zhao S."/>
            <person name="Wan X."/>
        </authorList>
    </citation>
    <scope>NUCLEOTIDE SEQUENCE [LARGE SCALE GENOMIC DNA]</scope>
    <source>
        <strain evidence="2">cv. Shuchazao</strain>
        <tissue evidence="1">Leaf</tissue>
    </source>
</reference>
<dbReference type="EMBL" id="SDRB02011502">
    <property type="protein sequence ID" value="THG01114.1"/>
    <property type="molecule type" value="Genomic_DNA"/>
</dbReference>
<protein>
    <submittedName>
        <fullName evidence="1">Uncharacterized protein</fullName>
    </submittedName>
</protein>
<accession>A0A4S4DFP6</accession>
<dbReference type="Proteomes" id="UP000306102">
    <property type="component" value="Unassembled WGS sequence"/>
</dbReference>
<comment type="caution">
    <text evidence="1">The sequence shown here is derived from an EMBL/GenBank/DDBJ whole genome shotgun (WGS) entry which is preliminary data.</text>
</comment>
<sequence>MPAIACFLYKNFQILSLDSPHRERRRGGNCSFRYLNPSSFPDPVSLCNAHVASLDSFRHFSNILCIHAAVACTQDDSSFAVLACLPESSKLTESNVTTLPSEDGAILLFKVGDPVPVATWFVKKALGGGLAFLHTNPSALEEKISDENPVSVLLAYINGDHEYILFDPYVEQQACEQGMARRQNLSGFQETGQFGYASIYGELPEFDLKAGKQTLPAPFVASEKPWETIFSGSSHSLPPLTKLLMSSAVIQAIEEYKFQSVFKTIEGSQIFGGSVVAGGPLTFLLEF</sequence>
<proteinExistence type="predicted"/>
<dbReference type="AlphaFoldDB" id="A0A4S4DFP6"/>